<dbReference type="EMBL" id="CM007650">
    <property type="protein sequence ID" value="ONM59315.1"/>
    <property type="molecule type" value="Genomic_DNA"/>
</dbReference>
<proteinExistence type="evidence at transcript level"/>
<dbReference type="EMBL" id="BT062369">
    <property type="protein sequence ID" value="ACN27066.1"/>
    <property type="molecule type" value="mRNA"/>
</dbReference>
<reference evidence="1" key="1">
    <citation type="journal article" date="2009" name="Plant Mol. Biol.">
        <title>Insights into corn genes derived from large-scale cDNA sequencing.</title>
        <authorList>
            <person name="Alexandrov N.N."/>
            <person name="Brover V.V."/>
            <person name="Freidin S."/>
            <person name="Troukhan M.E."/>
            <person name="Tatarinova T.V."/>
            <person name="Zhang H."/>
            <person name="Swaller T.J."/>
            <person name="Lu Y.P."/>
            <person name="Bouck J."/>
            <person name="Flavell R.B."/>
            <person name="Feldmann K.A."/>
        </authorList>
    </citation>
    <scope>NUCLEOTIDE SEQUENCE</scope>
</reference>
<gene>
    <name evidence="3" type="ORF">ZEAMMB73_Zm00001d022016</name>
</gene>
<reference evidence="3" key="3">
    <citation type="submission" date="2015-12" db="EMBL/GenBank/DDBJ databases">
        <title>Update maize B73 reference genome by single molecule sequencing technologies.</title>
        <authorList>
            <consortium name="Maize Genome Sequencing Project"/>
            <person name="Ware D."/>
        </authorList>
    </citation>
    <scope>NUCLEOTIDE SEQUENCE [LARGE SCALE GENOMIC DNA]</scope>
    <source>
        <tissue evidence="3">Seedling</tissue>
    </source>
</reference>
<organism evidence="1">
    <name type="scientific">Zea mays</name>
    <name type="common">Maize</name>
    <dbReference type="NCBI Taxonomy" id="4577"/>
    <lineage>
        <taxon>Eukaryota</taxon>
        <taxon>Viridiplantae</taxon>
        <taxon>Streptophyta</taxon>
        <taxon>Embryophyta</taxon>
        <taxon>Tracheophyta</taxon>
        <taxon>Spermatophyta</taxon>
        <taxon>Magnoliopsida</taxon>
        <taxon>Liliopsida</taxon>
        <taxon>Poales</taxon>
        <taxon>Poaceae</taxon>
        <taxon>PACMAD clade</taxon>
        <taxon>Panicoideae</taxon>
        <taxon>Andropogonodae</taxon>
        <taxon>Andropogoneae</taxon>
        <taxon>Tripsacinae</taxon>
        <taxon>Zea</taxon>
    </lineage>
</organism>
<name>B6SHY4_MAIZE</name>
<reference evidence="2" key="2">
    <citation type="journal article" date="2009" name="PLoS Genet.">
        <title>Sequencing, mapping, and analysis of 27,455 maize full-length cDNAs.</title>
        <authorList>
            <person name="Soderlund C."/>
            <person name="Descour A."/>
            <person name="Kudrna D."/>
            <person name="Bomhoff M."/>
            <person name="Boyd L."/>
            <person name="Currie J."/>
            <person name="Angelova A."/>
            <person name="Collura K."/>
            <person name="Wissotski M."/>
            <person name="Ashley E."/>
            <person name="Morrow D."/>
            <person name="Fernandes J."/>
            <person name="Walbot V."/>
            <person name="Yu Y."/>
        </authorList>
    </citation>
    <scope>NUCLEOTIDE SEQUENCE</scope>
    <source>
        <strain evidence="2">B73</strain>
    </source>
</reference>
<dbReference type="AlphaFoldDB" id="B6SHY4"/>
<protein>
    <submittedName>
        <fullName evidence="3">FRIGIDA-like protein 3</fullName>
    </submittedName>
</protein>
<evidence type="ECO:0000313" key="3">
    <source>
        <dbReference type="EMBL" id="ONM59315.1"/>
    </source>
</evidence>
<accession>B6SHY4</accession>
<evidence type="ECO:0000313" key="2">
    <source>
        <dbReference type="EMBL" id="ACN27066.1"/>
    </source>
</evidence>
<evidence type="ECO:0000313" key="1">
    <source>
        <dbReference type="EMBL" id="ACG24467.1"/>
    </source>
</evidence>
<sequence length="210" mass="23089">MLGVLMQRSLEALAFHFLGDLPVLLVQLLAGLHFRAIPGSVLLRRCPPVVLLQCPPVPLFLPLFLIDMELLTGTITHHQPQHTTLVHFRLTVNLSVPQNHSSTLQGQWQHHTIQAPIKSLMVAQEHQSEAPIQVMPAHLGRLLPAAMQIIWDPYIALPSNHRFDSSLKKCCAGDARHGNQSLPSNSHGGDVNLSYFLVSSSTTVGFGGVY</sequence>
<dbReference type="EMBL" id="EU952349">
    <property type="protein sequence ID" value="ACG24467.1"/>
    <property type="molecule type" value="mRNA"/>
</dbReference>